<keyword evidence="2" id="KW-1185">Reference proteome</keyword>
<evidence type="ECO:0000313" key="1">
    <source>
        <dbReference type="EMBL" id="MBK6087903.1"/>
    </source>
</evidence>
<dbReference type="Proteomes" id="UP000633365">
    <property type="component" value="Unassembled WGS sequence"/>
</dbReference>
<comment type="caution">
    <text evidence="1">The sequence shown here is derived from an EMBL/GenBank/DDBJ whole genome shotgun (WGS) entry which is preliminary data.</text>
</comment>
<gene>
    <name evidence="1" type="ORF">JKK62_04425</name>
</gene>
<accession>A0A934TZZ1</accession>
<reference evidence="1" key="1">
    <citation type="submission" date="2021-01" db="EMBL/GenBank/DDBJ databases">
        <title>Genome public.</title>
        <authorList>
            <person name="Liu C."/>
            <person name="Sun Q."/>
        </authorList>
    </citation>
    <scope>NUCLEOTIDE SEQUENCE</scope>
    <source>
        <strain evidence="1">M6</strain>
    </source>
</reference>
<evidence type="ECO:0008006" key="3">
    <source>
        <dbReference type="Google" id="ProtNLM"/>
    </source>
</evidence>
<dbReference type="RefSeq" id="WP_201427053.1">
    <property type="nucleotide sequence ID" value="NZ_JAEQMG010000042.1"/>
</dbReference>
<organism evidence="1 2">
    <name type="scientific">Ruminococcus difficilis</name>
    <dbReference type="NCBI Taxonomy" id="2763069"/>
    <lineage>
        <taxon>Bacteria</taxon>
        <taxon>Bacillati</taxon>
        <taxon>Bacillota</taxon>
        <taxon>Clostridia</taxon>
        <taxon>Eubacteriales</taxon>
        <taxon>Oscillospiraceae</taxon>
        <taxon>Ruminococcus</taxon>
    </lineage>
</organism>
<sequence length="133" mass="15183">MVENKKKYAYWMYPSMVKEIEKSLDLANATSKSDFVCQAVKFYIRFLHLGKSMNLIAPLLEQTVHNEAESVERNLSEMMFKIAVELGVLSNVICAAHNYSDETVSSLRENVAEEVASTNGVFTFEDAYLWQKD</sequence>
<name>A0A934TZZ1_9FIRM</name>
<dbReference type="EMBL" id="JAEQMG010000042">
    <property type="protein sequence ID" value="MBK6087903.1"/>
    <property type="molecule type" value="Genomic_DNA"/>
</dbReference>
<evidence type="ECO:0000313" key="2">
    <source>
        <dbReference type="Proteomes" id="UP000633365"/>
    </source>
</evidence>
<protein>
    <recommendedName>
        <fullName evidence="3">Ribbon-helix-helix protein CopG domain-containing protein</fullName>
    </recommendedName>
</protein>
<proteinExistence type="predicted"/>
<dbReference type="AlphaFoldDB" id="A0A934TZZ1"/>